<dbReference type="Proteomes" id="UP001367508">
    <property type="component" value="Unassembled WGS sequence"/>
</dbReference>
<sequence>MEKKDVERRSQCEPCHQAVININDSNVRLVGSAKKIDNSFNNEGDGDQSFEHAAILGSSSSGNSMIPNNRTFHPTNMSYGHYLGPHRNLQPYNNFGPSPPPPPIVDNHGHQFDPYDEEDSDSSNSTSDSSSWDSDVEDSHVGARKYVDVYLEYQRSRKYVTIVQGLKPGNGLYARILNSLKMEFNCEGYFAHDEDFGWVIKLYGDRVKIVCNFLVRTGLVEREYMRIHRL</sequence>
<dbReference type="Pfam" id="PF01253">
    <property type="entry name" value="SUI1"/>
    <property type="match status" value="1"/>
</dbReference>
<evidence type="ECO:0000259" key="2">
    <source>
        <dbReference type="PROSITE" id="PS50296"/>
    </source>
</evidence>
<keyword evidence="4" id="KW-1185">Reference proteome</keyword>
<feature type="domain" description="SUI1" evidence="2">
    <location>
        <begin position="147"/>
        <end position="218"/>
    </location>
</feature>
<dbReference type="PANTHER" id="PTHR10388">
    <property type="entry name" value="EUKARYOTIC TRANSLATION INITIATION FACTOR SUI1"/>
    <property type="match status" value="1"/>
</dbReference>
<dbReference type="PROSITE" id="PS50296">
    <property type="entry name" value="SUI1"/>
    <property type="match status" value="1"/>
</dbReference>
<protein>
    <recommendedName>
        <fullName evidence="2">SUI1 domain-containing protein</fullName>
    </recommendedName>
</protein>
<dbReference type="AlphaFoldDB" id="A0AAN9PPG2"/>
<feature type="compositionally biased region" description="Low complexity" evidence="1">
    <location>
        <begin position="122"/>
        <end position="133"/>
    </location>
</feature>
<name>A0AAN9PPG2_CANGL</name>
<reference evidence="3 4" key="1">
    <citation type="submission" date="2024-01" db="EMBL/GenBank/DDBJ databases">
        <title>The genomes of 5 underutilized Papilionoideae crops provide insights into root nodulation and disease resistanc.</title>
        <authorList>
            <person name="Jiang F."/>
        </authorList>
    </citation>
    <scope>NUCLEOTIDE SEQUENCE [LARGE SCALE GENOMIC DNA]</scope>
    <source>
        <strain evidence="3">LVBAO_FW01</strain>
        <tissue evidence="3">Leaves</tissue>
    </source>
</reference>
<feature type="region of interest" description="Disordered" evidence="1">
    <location>
        <begin position="82"/>
        <end position="136"/>
    </location>
</feature>
<proteinExistence type="predicted"/>
<evidence type="ECO:0000256" key="1">
    <source>
        <dbReference type="SAM" id="MobiDB-lite"/>
    </source>
</evidence>
<comment type="caution">
    <text evidence="3">The sequence shown here is derived from an EMBL/GenBank/DDBJ whole genome shotgun (WGS) entry which is preliminary data.</text>
</comment>
<dbReference type="Gene3D" id="3.30.780.10">
    <property type="entry name" value="SUI1-like domain"/>
    <property type="match status" value="1"/>
</dbReference>
<dbReference type="InterPro" id="IPR001950">
    <property type="entry name" value="SUI1"/>
</dbReference>
<dbReference type="InterPro" id="IPR036877">
    <property type="entry name" value="SUI1_dom_sf"/>
</dbReference>
<organism evidence="3 4">
    <name type="scientific">Canavalia gladiata</name>
    <name type="common">Sword bean</name>
    <name type="synonym">Dolichos gladiatus</name>
    <dbReference type="NCBI Taxonomy" id="3824"/>
    <lineage>
        <taxon>Eukaryota</taxon>
        <taxon>Viridiplantae</taxon>
        <taxon>Streptophyta</taxon>
        <taxon>Embryophyta</taxon>
        <taxon>Tracheophyta</taxon>
        <taxon>Spermatophyta</taxon>
        <taxon>Magnoliopsida</taxon>
        <taxon>eudicotyledons</taxon>
        <taxon>Gunneridae</taxon>
        <taxon>Pentapetalae</taxon>
        <taxon>rosids</taxon>
        <taxon>fabids</taxon>
        <taxon>Fabales</taxon>
        <taxon>Fabaceae</taxon>
        <taxon>Papilionoideae</taxon>
        <taxon>50 kb inversion clade</taxon>
        <taxon>NPAAA clade</taxon>
        <taxon>indigoferoid/millettioid clade</taxon>
        <taxon>Phaseoleae</taxon>
        <taxon>Canavalia</taxon>
    </lineage>
</organism>
<dbReference type="GO" id="GO:0003743">
    <property type="term" value="F:translation initiation factor activity"/>
    <property type="evidence" value="ECO:0007669"/>
    <property type="project" value="InterPro"/>
</dbReference>
<evidence type="ECO:0000313" key="3">
    <source>
        <dbReference type="EMBL" id="KAK7305586.1"/>
    </source>
</evidence>
<evidence type="ECO:0000313" key="4">
    <source>
        <dbReference type="Proteomes" id="UP001367508"/>
    </source>
</evidence>
<gene>
    <name evidence="3" type="ORF">VNO77_43492</name>
</gene>
<dbReference type="EMBL" id="JAYMYQ010000011">
    <property type="protein sequence ID" value="KAK7305586.1"/>
    <property type="molecule type" value="Genomic_DNA"/>
</dbReference>
<dbReference type="SUPFAM" id="SSF55159">
    <property type="entry name" value="eIF1-like"/>
    <property type="match status" value="1"/>
</dbReference>
<accession>A0AAN9PPG2</accession>